<evidence type="ECO:0000313" key="2">
    <source>
        <dbReference type="EMBL" id="QAT60485.1"/>
    </source>
</evidence>
<dbReference type="Pfam" id="PF11193">
    <property type="entry name" value="DUF2812"/>
    <property type="match status" value="1"/>
</dbReference>
<dbReference type="InterPro" id="IPR021359">
    <property type="entry name" value="DUF2812"/>
</dbReference>
<dbReference type="Proteomes" id="UP000287969">
    <property type="component" value="Chromosome"/>
</dbReference>
<protein>
    <submittedName>
        <fullName evidence="2">DUF2812 domain-containing protein</fullName>
    </submittedName>
</protein>
<sequence length="212" mass="24577">MIRKFKFFFNPIDGLTKWLNKMSDKGYRLIKVDNTFFYFEECERGKYRYAVDYVANRSYESLNDYERFLKGSNIRYIEKPGSVGKISFGNIRWRPYADKGGKLATSKGMIKKEFLILEKGNDGPFEIYTNIKDQINALEIMRKPTISMLIFIGVMMIVVNFGSQSGSSFLNAETNKLISLIVLGIAEILLVINLLRFNLKIRKLKKDSNINE</sequence>
<keyword evidence="3" id="KW-1185">Reference proteome</keyword>
<dbReference type="KEGG" id="spoa:EQM13_02305"/>
<proteinExistence type="predicted"/>
<gene>
    <name evidence="2" type="ORF">EQM13_02305</name>
</gene>
<keyword evidence="1" id="KW-0472">Membrane</keyword>
<evidence type="ECO:0000313" key="3">
    <source>
        <dbReference type="Proteomes" id="UP000287969"/>
    </source>
</evidence>
<feature type="transmembrane region" description="Helical" evidence="1">
    <location>
        <begin position="146"/>
        <end position="165"/>
    </location>
</feature>
<name>A0A410Q917_9FIRM</name>
<keyword evidence="1" id="KW-0812">Transmembrane</keyword>
<reference evidence="3" key="1">
    <citation type="submission" date="2019-01" db="EMBL/GenBank/DDBJ databases">
        <title>Draft genomes of a novel of Sporanaerobacter strains.</title>
        <authorList>
            <person name="Ma S."/>
        </authorList>
    </citation>
    <scope>NUCLEOTIDE SEQUENCE [LARGE SCALE GENOMIC DNA]</scope>
    <source>
        <strain evidence="3">NJN-17</strain>
    </source>
</reference>
<dbReference type="AlphaFoldDB" id="A0A410Q917"/>
<accession>A0A410Q917</accession>
<dbReference type="EMBL" id="CP035282">
    <property type="protein sequence ID" value="QAT60485.1"/>
    <property type="molecule type" value="Genomic_DNA"/>
</dbReference>
<dbReference type="RefSeq" id="WP_128751846.1">
    <property type="nucleotide sequence ID" value="NZ_CP035282.1"/>
</dbReference>
<feature type="transmembrane region" description="Helical" evidence="1">
    <location>
        <begin position="177"/>
        <end position="195"/>
    </location>
</feature>
<dbReference type="OrthoDB" id="8757095at2"/>
<organism evidence="2 3">
    <name type="scientific">Acidilutibacter cellobiosedens</name>
    <dbReference type="NCBI Taxonomy" id="2507161"/>
    <lineage>
        <taxon>Bacteria</taxon>
        <taxon>Bacillati</taxon>
        <taxon>Bacillota</taxon>
        <taxon>Tissierellia</taxon>
        <taxon>Tissierellales</taxon>
        <taxon>Acidilutibacteraceae</taxon>
        <taxon>Acidilutibacter</taxon>
    </lineage>
</organism>
<evidence type="ECO:0000256" key="1">
    <source>
        <dbReference type="SAM" id="Phobius"/>
    </source>
</evidence>
<keyword evidence="1" id="KW-1133">Transmembrane helix</keyword>